<dbReference type="EMBL" id="JACJSI010000021">
    <property type="protein sequence ID" value="MBD2530525.1"/>
    <property type="molecule type" value="Genomic_DNA"/>
</dbReference>
<accession>A0ABR8DNN5</accession>
<proteinExistence type="predicted"/>
<keyword evidence="3" id="KW-1185">Reference proteome</keyword>
<reference evidence="2 3" key="1">
    <citation type="journal article" date="2020" name="ISME J.">
        <title>Comparative genomics reveals insights into cyanobacterial evolution and habitat adaptation.</title>
        <authorList>
            <person name="Chen M.Y."/>
            <person name="Teng W.K."/>
            <person name="Zhao L."/>
            <person name="Hu C.X."/>
            <person name="Zhou Y.K."/>
            <person name="Han B.P."/>
            <person name="Song L.R."/>
            <person name="Shu W.S."/>
        </authorList>
    </citation>
    <scope>NUCLEOTIDE SEQUENCE [LARGE SCALE GENOMIC DNA]</scope>
    <source>
        <strain evidence="2 3">FACHB-838</strain>
    </source>
</reference>
<name>A0ABR8DNN5_9NOSO</name>
<keyword evidence="1" id="KW-0175">Coiled coil</keyword>
<protein>
    <submittedName>
        <fullName evidence="2">Uncharacterized protein</fullName>
    </submittedName>
</protein>
<feature type="coiled-coil region" evidence="1">
    <location>
        <begin position="51"/>
        <end position="78"/>
    </location>
</feature>
<dbReference type="RefSeq" id="WP_190941071.1">
    <property type="nucleotide sequence ID" value="NZ_JACJSI010000021.1"/>
</dbReference>
<evidence type="ECO:0000256" key="1">
    <source>
        <dbReference type="SAM" id="Coils"/>
    </source>
</evidence>
<evidence type="ECO:0000313" key="2">
    <source>
        <dbReference type="EMBL" id="MBD2530525.1"/>
    </source>
</evidence>
<dbReference type="Proteomes" id="UP000623440">
    <property type="component" value="Unassembled WGS sequence"/>
</dbReference>
<gene>
    <name evidence="2" type="ORF">H6G97_13465</name>
</gene>
<comment type="caution">
    <text evidence="2">The sequence shown here is derived from an EMBL/GenBank/DDBJ whole genome shotgun (WGS) entry which is preliminary data.</text>
</comment>
<sequence length="87" mass="10311">MIERLERIEPILEWTAQRAEENKDTMFGNKPLCVYAQLYSTVNFLVQLPNFEAILTEQKEIEAEIRELRTENQSILEHLFARQENGE</sequence>
<evidence type="ECO:0000313" key="3">
    <source>
        <dbReference type="Proteomes" id="UP000623440"/>
    </source>
</evidence>
<organism evidence="2 3">
    <name type="scientific">Nostoc flagelliforme FACHB-838</name>
    <dbReference type="NCBI Taxonomy" id="2692904"/>
    <lineage>
        <taxon>Bacteria</taxon>
        <taxon>Bacillati</taxon>
        <taxon>Cyanobacteriota</taxon>
        <taxon>Cyanophyceae</taxon>
        <taxon>Nostocales</taxon>
        <taxon>Nostocaceae</taxon>
        <taxon>Nostoc</taxon>
    </lineage>
</organism>